<dbReference type="PATRIC" id="fig|28229.3.peg.4704"/>
<proteinExistence type="predicted"/>
<organism evidence="3 4">
    <name type="scientific">Colwellia psychrerythraea</name>
    <name type="common">Vibrio psychroerythus</name>
    <dbReference type="NCBI Taxonomy" id="28229"/>
    <lineage>
        <taxon>Bacteria</taxon>
        <taxon>Pseudomonadati</taxon>
        <taxon>Pseudomonadota</taxon>
        <taxon>Gammaproteobacteria</taxon>
        <taxon>Alteromonadales</taxon>
        <taxon>Colwelliaceae</taxon>
        <taxon>Colwellia</taxon>
    </lineage>
</organism>
<gene>
    <name evidence="3" type="ORF">GAB14E_0759</name>
</gene>
<dbReference type="Gene3D" id="1.10.238.10">
    <property type="entry name" value="EF-hand"/>
    <property type="match status" value="1"/>
</dbReference>
<dbReference type="PROSITE" id="PS00018">
    <property type="entry name" value="EF_HAND_1"/>
    <property type="match status" value="2"/>
</dbReference>
<dbReference type="AlphaFoldDB" id="A0A099K7Z9"/>
<evidence type="ECO:0000313" key="4">
    <source>
        <dbReference type="Proteomes" id="UP000029868"/>
    </source>
</evidence>
<dbReference type="GO" id="GO:0005509">
    <property type="term" value="F:calcium ion binding"/>
    <property type="evidence" value="ECO:0007669"/>
    <property type="project" value="InterPro"/>
</dbReference>
<reference evidence="3 4" key="1">
    <citation type="submission" date="2014-08" db="EMBL/GenBank/DDBJ databases">
        <title>Genomic and Phenotypic Diversity of Colwellia psychrerythraea strains from Disparate Marine Basins.</title>
        <authorList>
            <person name="Techtmann S.M."/>
            <person name="Stelling S.C."/>
            <person name="Utturkar S.M."/>
            <person name="Alshibli N."/>
            <person name="Harris A."/>
            <person name="Brown S.D."/>
            <person name="Hazen T.C."/>
        </authorList>
    </citation>
    <scope>NUCLEOTIDE SEQUENCE [LARGE SCALE GENOMIC DNA]</scope>
    <source>
        <strain evidence="3 4">GAB14E</strain>
    </source>
</reference>
<dbReference type="OrthoDB" id="6299824at2"/>
<dbReference type="InterPro" id="IPR002048">
    <property type="entry name" value="EF_hand_dom"/>
</dbReference>
<name>A0A099K7Z9_COLPS</name>
<comment type="caution">
    <text evidence="3">The sequence shown here is derived from an EMBL/GenBank/DDBJ whole genome shotgun (WGS) entry which is preliminary data.</text>
</comment>
<feature type="region of interest" description="Disordered" evidence="1">
    <location>
        <begin position="84"/>
        <end position="112"/>
    </location>
</feature>
<feature type="domain" description="EF-hand" evidence="2">
    <location>
        <begin position="49"/>
        <end position="76"/>
    </location>
</feature>
<feature type="compositionally biased region" description="Basic residues" evidence="1">
    <location>
        <begin position="101"/>
        <end position="112"/>
    </location>
</feature>
<dbReference type="RefSeq" id="WP_052094157.1">
    <property type="nucleotide sequence ID" value="NZ_JQEC01000075.1"/>
</dbReference>
<sequence>MSHLTKPALTNKITKTILLTLATTIIISASSLVQAKNTMQSKEPHPRPCFSSIDINGDGEINFDEFSSHKIPHGDHQTVFDSIDTDSDGIISNDEFVNHKPPQRKKRREDRS</sequence>
<evidence type="ECO:0000313" key="3">
    <source>
        <dbReference type="EMBL" id="KGJ86486.1"/>
    </source>
</evidence>
<protein>
    <submittedName>
        <fullName evidence="3">EF-Hand domain protein</fullName>
    </submittedName>
</protein>
<evidence type="ECO:0000259" key="2">
    <source>
        <dbReference type="PROSITE" id="PS50222"/>
    </source>
</evidence>
<dbReference type="InterPro" id="IPR011992">
    <property type="entry name" value="EF-hand-dom_pair"/>
</dbReference>
<evidence type="ECO:0000256" key="1">
    <source>
        <dbReference type="SAM" id="MobiDB-lite"/>
    </source>
</evidence>
<dbReference type="EMBL" id="JQEC01000075">
    <property type="protein sequence ID" value="KGJ86486.1"/>
    <property type="molecule type" value="Genomic_DNA"/>
</dbReference>
<dbReference type="PROSITE" id="PS50222">
    <property type="entry name" value="EF_HAND_2"/>
    <property type="match status" value="1"/>
</dbReference>
<accession>A0A099K7Z9</accession>
<dbReference type="InterPro" id="IPR018247">
    <property type="entry name" value="EF_Hand_1_Ca_BS"/>
</dbReference>
<dbReference type="Pfam" id="PF13202">
    <property type="entry name" value="EF-hand_5"/>
    <property type="match status" value="2"/>
</dbReference>
<dbReference type="CDD" id="cd00051">
    <property type="entry name" value="EFh"/>
    <property type="match status" value="1"/>
</dbReference>
<dbReference type="Proteomes" id="UP000029868">
    <property type="component" value="Unassembled WGS sequence"/>
</dbReference>
<dbReference type="SUPFAM" id="SSF47473">
    <property type="entry name" value="EF-hand"/>
    <property type="match status" value="1"/>
</dbReference>